<proteinExistence type="predicted"/>
<reference evidence="1 2" key="1">
    <citation type="journal article" date="2011" name="J. Bacteriol.">
        <title>Genome sequence of 'Pedosphaera parvula' Ellin514, an aerobic Verrucomicrobial isolate from pasture soil.</title>
        <authorList>
            <person name="Kant R."/>
            <person name="van Passel M.W."/>
            <person name="Sangwan P."/>
            <person name="Palva A."/>
            <person name="Lucas S."/>
            <person name="Copeland A."/>
            <person name="Lapidus A."/>
            <person name="Glavina Del Rio T."/>
            <person name="Dalin E."/>
            <person name="Tice H."/>
            <person name="Bruce D."/>
            <person name="Goodwin L."/>
            <person name="Pitluck S."/>
            <person name="Chertkov O."/>
            <person name="Larimer F.W."/>
            <person name="Land M.L."/>
            <person name="Hauser L."/>
            <person name="Brettin T.S."/>
            <person name="Detter J.C."/>
            <person name="Han S."/>
            <person name="de Vos W.M."/>
            <person name="Janssen P.H."/>
            <person name="Smidt H."/>
        </authorList>
    </citation>
    <scope>NUCLEOTIDE SEQUENCE [LARGE SCALE GENOMIC DNA]</scope>
    <source>
        <strain evidence="1 2">Ellin514</strain>
    </source>
</reference>
<evidence type="ECO:0000313" key="1">
    <source>
        <dbReference type="EMBL" id="EEF60369.1"/>
    </source>
</evidence>
<dbReference type="Proteomes" id="UP000003688">
    <property type="component" value="Unassembled WGS sequence"/>
</dbReference>
<sequence>MSAKAEISWKRTTEGGEKIQVYARHVGGKWKFFMRGARYDQWQPVEEPPVEDWLELLDSVRRRINRRLLRPEEEDRIKKLIHERFPEENLEG</sequence>
<keyword evidence="2" id="KW-1185">Reference proteome</keyword>
<dbReference type="OrthoDB" id="9862475at2"/>
<dbReference type="AlphaFoldDB" id="B9XIA8"/>
<dbReference type="EMBL" id="ABOX02000017">
    <property type="protein sequence ID" value="EEF60369.1"/>
    <property type="molecule type" value="Genomic_DNA"/>
</dbReference>
<dbReference type="RefSeq" id="WP_007415551.1">
    <property type="nucleotide sequence ID" value="NZ_ABOX02000017.1"/>
</dbReference>
<accession>B9XIA8</accession>
<comment type="caution">
    <text evidence="1">The sequence shown here is derived from an EMBL/GenBank/DDBJ whole genome shotgun (WGS) entry which is preliminary data.</text>
</comment>
<evidence type="ECO:0000313" key="2">
    <source>
        <dbReference type="Proteomes" id="UP000003688"/>
    </source>
</evidence>
<dbReference type="STRING" id="320771.Cflav_PD3339"/>
<name>B9XIA8_PEDPL</name>
<gene>
    <name evidence="1" type="ORF">Cflav_PD3339</name>
</gene>
<organism evidence="1 2">
    <name type="scientific">Pedosphaera parvula (strain Ellin514)</name>
    <dbReference type="NCBI Taxonomy" id="320771"/>
    <lineage>
        <taxon>Bacteria</taxon>
        <taxon>Pseudomonadati</taxon>
        <taxon>Verrucomicrobiota</taxon>
        <taxon>Pedosphaerae</taxon>
        <taxon>Pedosphaerales</taxon>
        <taxon>Pedosphaeraceae</taxon>
        <taxon>Pedosphaera</taxon>
    </lineage>
</organism>
<protein>
    <submittedName>
        <fullName evidence="1">Uncharacterized protein</fullName>
    </submittedName>
</protein>